<feature type="domain" description="Peptidase S26" evidence="9">
    <location>
        <begin position="149"/>
        <end position="338"/>
    </location>
</feature>
<keyword evidence="7" id="KW-0645">Protease</keyword>
<feature type="transmembrane region" description="Helical" evidence="7">
    <location>
        <begin position="53"/>
        <end position="74"/>
    </location>
</feature>
<feature type="active site" evidence="6">
    <location>
        <position position="302"/>
    </location>
</feature>
<name>A0A098RYQ7_9BACT</name>
<organism evidence="10 11">
    <name type="scientific">Phaeodactylibacter xiamenensis</name>
    <dbReference type="NCBI Taxonomy" id="1524460"/>
    <lineage>
        <taxon>Bacteria</taxon>
        <taxon>Pseudomonadati</taxon>
        <taxon>Bacteroidota</taxon>
        <taxon>Saprospiria</taxon>
        <taxon>Saprospirales</taxon>
        <taxon>Haliscomenobacteraceae</taxon>
        <taxon>Phaeodactylibacter</taxon>
    </lineage>
</organism>
<evidence type="ECO:0000313" key="11">
    <source>
        <dbReference type="Proteomes" id="UP000029736"/>
    </source>
</evidence>
<dbReference type="InterPro" id="IPR036286">
    <property type="entry name" value="LexA/Signal_pep-like_sf"/>
</dbReference>
<keyword evidence="5 7" id="KW-0378">Hydrolase</keyword>
<evidence type="ECO:0000256" key="2">
    <source>
        <dbReference type="ARBA" id="ARBA00009370"/>
    </source>
</evidence>
<dbReference type="RefSeq" id="WP_044228241.1">
    <property type="nucleotide sequence ID" value="NZ_JBKAGJ010000004.1"/>
</dbReference>
<dbReference type="OrthoDB" id="9802919at2"/>
<dbReference type="GO" id="GO:0006465">
    <property type="term" value="P:signal peptide processing"/>
    <property type="evidence" value="ECO:0007669"/>
    <property type="project" value="InterPro"/>
</dbReference>
<keyword evidence="7" id="KW-0472">Membrane</keyword>
<dbReference type="InterPro" id="IPR019533">
    <property type="entry name" value="Peptidase_S26"/>
</dbReference>
<dbReference type="SUPFAM" id="SSF51306">
    <property type="entry name" value="LexA/Signal peptidase"/>
    <property type="match status" value="2"/>
</dbReference>
<evidence type="ECO:0000256" key="3">
    <source>
        <dbReference type="ARBA" id="ARBA00013208"/>
    </source>
</evidence>
<comment type="subcellular location">
    <subcellularLocation>
        <location evidence="7">Membrane</location>
        <topology evidence="7">Single-pass type II membrane protein</topology>
    </subcellularLocation>
</comment>
<sequence>MGFFLFLLISYILLSISLFFLFPKAGVDGWKGLVPGLNFVEWCKLIGRKGTHAAWLLFPIVNIFIYAGMAIDMVRSFRHYGFLDSVLAVLFAPFYFFYLAFKPEEQYDGPTLIKEAEYKQQLLEAQEENQTRKLKKLQSSNPYHKSQVREWAEAVIFAVFAAAFIRMFLIEAYVIPTSSMEGSLLVGDFLFVSKAHYGIRTPETVAMIPLLHNRAPVIDAESYLKKPKLPYYRLPALESIDRNDPIVFNYPEGDSVYIFPGRTWSIHDYNRGAIPPQYARQIKTGNKKLVVRPMDKKDHYIKRAIAVGGDSLEIRDRQVYINGQPADNPEHLQYMYQVTFPNTAINTRQFSDWGISSEDIIAQQGNTTFIIVLSNEQKAKIQGLDEGITMEPMNIGELDTNPEKLFPHDPKNFPGWTVDNYGPVYVPEKGATIKVSPENISLYKRIIGVYEGNELAIRDGKIFINGEETDEYTFKMNYYWAMGDNRHNSEDSRVWGFVPEDHIVGKPIIIWFSTKEGSIGNGINWSRLFKYVGNLK</sequence>
<evidence type="ECO:0000256" key="8">
    <source>
        <dbReference type="SAM" id="Coils"/>
    </source>
</evidence>
<dbReference type="Pfam" id="PF10502">
    <property type="entry name" value="Peptidase_S26"/>
    <property type="match status" value="2"/>
</dbReference>
<keyword evidence="7" id="KW-0812">Transmembrane</keyword>
<comment type="caution">
    <text evidence="10">The sequence shown here is derived from an EMBL/GenBank/DDBJ whole genome shotgun (WGS) entry which is preliminary data.</text>
</comment>
<evidence type="ECO:0000259" key="9">
    <source>
        <dbReference type="Pfam" id="PF10502"/>
    </source>
</evidence>
<evidence type="ECO:0000256" key="1">
    <source>
        <dbReference type="ARBA" id="ARBA00000677"/>
    </source>
</evidence>
<feature type="transmembrane region" description="Helical" evidence="7">
    <location>
        <begin position="81"/>
        <end position="101"/>
    </location>
</feature>
<dbReference type="PANTHER" id="PTHR43390:SF1">
    <property type="entry name" value="CHLOROPLAST PROCESSING PEPTIDASE"/>
    <property type="match status" value="1"/>
</dbReference>
<dbReference type="PANTHER" id="PTHR43390">
    <property type="entry name" value="SIGNAL PEPTIDASE I"/>
    <property type="match status" value="1"/>
</dbReference>
<evidence type="ECO:0000256" key="4">
    <source>
        <dbReference type="ARBA" id="ARBA00019232"/>
    </source>
</evidence>
<feature type="active site" evidence="6">
    <location>
        <position position="179"/>
    </location>
</feature>
<dbReference type="EMBL" id="JPOS01000090">
    <property type="protein sequence ID" value="KGE85279.1"/>
    <property type="molecule type" value="Genomic_DNA"/>
</dbReference>
<reference evidence="10 11" key="1">
    <citation type="journal article" date="2014" name="Int. J. Syst. Evol. Microbiol.">
        <title>Phaeodactylibacter xiamenensis gen. nov., sp. nov., a member of the family Saprospiraceae isolated from the marine alga Phaeodactylum tricornutum.</title>
        <authorList>
            <person name="Chen Z.Jr."/>
            <person name="Lei X."/>
            <person name="Lai Q."/>
            <person name="Li Y."/>
            <person name="Zhang B."/>
            <person name="Zhang J."/>
            <person name="Zhang H."/>
            <person name="Yang L."/>
            <person name="Zheng W."/>
            <person name="Tian Y."/>
            <person name="Yu Z."/>
            <person name="Xu H.Jr."/>
            <person name="Zheng T."/>
        </authorList>
    </citation>
    <scope>NUCLEOTIDE SEQUENCE [LARGE SCALE GENOMIC DNA]</scope>
    <source>
        <strain evidence="10 11">KD52</strain>
    </source>
</reference>
<keyword evidence="11" id="KW-1185">Reference proteome</keyword>
<dbReference type="InterPro" id="IPR019757">
    <property type="entry name" value="Pept_S26A_signal_pept_1_Lys-AS"/>
</dbReference>
<dbReference type="Pfam" id="PF18936">
    <property type="entry name" value="DUF5684"/>
    <property type="match status" value="1"/>
</dbReference>
<keyword evidence="8" id="KW-0175">Coiled coil</keyword>
<dbReference type="InterPro" id="IPR000223">
    <property type="entry name" value="Pept_S26A_signal_pept_1"/>
</dbReference>
<dbReference type="EC" id="3.4.21.89" evidence="3 7"/>
<dbReference type="PROSITE" id="PS00760">
    <property type="entry name" value="SPASE_I_2"/>
    <property type="match status" value="1"/>
</dbReference>
<evidence type="ECO:0000256" key="7">
    <source>
        <dbReference type="RuleBase" id="RU362042"/>
    </source>
</evidence>
<dbReference type="GO" id="GO:0004252">
    <property type="term" value="F:serine-type endopeptidase activity"/>
    <property type="evidence" value="ECO:0007669"/>
    <property type="project" value="InterPro"/>
</dbReference>
<dbReference type="GO" id="GO:0009003">
    <property type="term" value="F:signal peptidase activity"/>
    <property type="evidence" value="ECO:0007669"/>
    <property type="project" value="UniProtKB-EC"/>
</dbReference>
<dbReference type="Proteomes" id="UP000029736">
    <property type="component" value="Unassembled WGS sequence"/>
</dbReference>
<comment type="caution">
    <text evidence="7">Lacks conserved residue(s) required for the propagation of feature annotation.</text>
</comment>
<evidence type="ECO:0000313" key="10">
    <source>
        <dbReference type="EMBL" id="KGE85279.1"/>
    </source>
</evidence>
<dbReference type="NCBIfam" id="TIGR02227">
    <property type="entry name" value="sigpep_I_bact"/>
    <property type="match status" value="1"/>
</dbReference>
<comment type="catalytic activity">
    <reaction evidence="1 7">
        <text>Cleavage of hydrophobic, N-terminal signal or leader sequences from secreted and periplasmic proteins.</text>
        <dbReference type="EC" id="3.4.21.89"/>
    </reaction>
</comment>
<evidence type="ECO:0000256" key="6">
    <source>
        <dbReference type="PIRSR" id="PIRSR600223-1"/>
    </source>
</evidence>
<dbReference type="InterPro" id="IPR043739">
    <property type="entry name" value="DUF5684"/>
</dbReference>
<dbReference type="PRINTS" id="PR00727">
    <property type="entry name" value="LEADERPTASE"/>
</dbReference>
<keyword evidence="7" id="KW-1133">Transmembrane helix</keyword>
<dbReference type="GO" id="GO:0016020">
    <property type="term" value="C:membrane"/>
    <property type="evidence" value="ECO:0007669"/>
    <property type="project" value="UniProtKB-SubCell"/>
</dbReference>
<accession>A0A098RYQ7</accession>
<dbReference type="Gene3D" id="2.10.109.10">
    <property type="entry name" value="Umud Fragment, subunit A"/>
    <property type="match status" value="2"/>
</dbReference>
<dbReference type="AlphaFoldDB" id="A0A098RYQ7"/>
<proteinExistence type="inferred from homology"/>
<gene>
    <name evidence="10" type="ORF">IX84_27555</name>
</gene>
<evidence type="ECO:0000256" key="5">
    <source>
        <dbReference type="ARBA" id="ARBA00022801"/>
    </source>
</evidence>
<feature type="transmembrane region" description="Helical" evidence="7">
    <location>
        <begin position="154"/>
        <end position="175"/>
    </location>
</feature>
<feature type="domain" description="Peptidase S26" evidence="9">
    <location>
        <begin position="477"/>
        <end position="511"/>
    </location>
</feature>
<dbReference type="CDD" id="cd06530">
    <property type="entry name" value="S26_SPase_I"/>
    <property type="match status" value="2"/>
</dbReference>
<comment type="similarity">
    <text evidence="2 7">Belongs to the peptidase S26 family.</text>
</comment>
<feature type="coiled-coil region" evidence="8">
    <location>
        <begin position="113"/>
        <end position="140"/>
    </location>
</feature>
<protein>
    <recommendedName>
        <fullName evidence="4 7">Signal peptidase I</fullName>
        <ecNumber evidence="3 7">3.4.21.89</ecNumber>
    </recommendedName>
</protein>
<dbReference type="STRING" id="1524460.IX84_27555"/>